<dbReference type="PANTHER" id="PTHR15614:SF2">
    <property type="entry name" value="INTRAFLAGELLAR TRANSPORT PROTEIN 81 HOMOLOG"/>
    <property type="match status" value="1"/>
</dbReference>
<dbReference type="Proteomes" id="UP000281549">
    <property type="component" value="Unassembled WGS sequence"/>
</dbReference>
<dbReference type="GO" id="GO:0042073">
    <property type="term" value="P:intraciliary transport"/>
    <property type="evidence" value="ECO:0007669"/>
    <property type="project" value="InterPro"/>
</dbReference>
<proteinExistence type="predicted"/>
<feature type="coiled-coil region" evidence="1">
    <location>
        <begin position="20"/>
        <end position="47"/>
    </location>
</feature>
<keyword evidence="2" id="KW-0812">Transmembrane</keyword>
<name>A0A4P9YKS6_ROZAC</name>
<dbReference type="InterPro" id="IPR029600">
    <property type="entry name" value="IFT81"/>
</dbReference>
<organism evidence="3 4">
    <name type="scientific">Rozella allomycis (strain CSF55)</name>
    <dbReference type="NCBI Taxonomy" id="988480"/>
    <lineage>
        <taxon>Eukaryota</taxon>
        <taxon>Fungi</taxon>
        <taxon>Fungi incertae sedis</taxon>
        <taxon>Cryptomycota</taxon>
        <taxon>Cryptomycota incertae sedis</taxon>
        <taxon>Rozella</taxon>
    </lineage>
</organism>
<feature type="transmembrane region" description="Helical" evidence="2">
    <location>
        <begin position="541"/>
        <end position="565"/>
    </location>
</feature>
<dbReference type="GO" id="GO:0060271">
    <property type="term" value="P:cilium assembly"/>
    <property type="evidence" value="ECO:0007669"/>
    <property type="project" value="InterPro"/>
</dbReference>
<dbReference type="Pfam" id="PF06772">
    <property type="entry name" value="LtrA"/>
    <property type="match status" value="1"/>
</dbReference>
<feature type="coiled-coil region" evidence="1">
    <location>
        <begin position="383"/>
        <end position="410"/>
    </location>
</feature>
<reference evidence="4" key="1">
    <citation type="journal article" date="2018" name="Nat. Microbiol.">
        <title>Leveraging single-cell genomics to expand the fungal tree of life.</title>
        <authorList>
            <person name="Ahrendt S.R."/>
            <person name="Quandt C.A."/>
            <person name="Ciobanu D."/>
            <person name="Clum A."/>
            <person name="Salamov A."/>
            <person name="Andreopoulos B."/>
            <person name="Cheng J.F."/>
            <person name="Woyke T."/>
            <person name="Pelin A."/>
            <person name="Henrissat B."/>
            <person name="Reynolds N.K."/>
            <person name="Benny G.L."/>
            <person name="Smith M.E."/>
            <person name="James T.Y."/>
            <person name="Grigoriev I.V."/>
        </authorList>
    </citation>
    <scope>NUCLEOTIDE SEQUENCE [LARGE SCALE GENOMIC DNA]</scope>
    <source>
        <strain evidence="4">CSF55</strain>
    </source>
</reference>
<feature type="transmembrane region" description="Helical" evidence="2">
    <location>
        <begin position="482"/>
        <end position="503"/>
    </location>
</feature>
<dbReference type="AlphaFoldDB" id="A0A4P9YKS6"/>
<keyword evidence="2" id="KW-1133">Transmembrane helix</keyword>
<feature type="transmembrane region" description="Helical" evidence="2">
    <location>
        <begin position="577"/>
        <end position="593"/>
    </location>
</feature>
<dbReference type="EMBL" id="ML005217">
    <property type="protein sequence ID" value="RKP19471.1"/>
    <property type="molecule type" value="Genomic_DNA"/>
</dbReference>
<gene>
    <name evidence="3" type="ORF">ROZALSC1DRAFT_22266</name>
</gene>
<keyword evidence="1" id="KW-0175">Coiled coil</keyword>
<sequence>TNKDVWLDAARNFRIAKNSLTSNERKIDDLKSKTKNIKNEIESSKIKLETLKKINSGSSEAILEDLRREVKMSTYLIEDTYPKELQTLKIKIKASQQVIDNPLNFESEWDLLPLQKELETLQQKLNQINQAKAFENDPLENKIGMYRQQASMAAAKKAARADELIQLSKDEEQLSKAAQTKSDLLPKLLTPEGLKDFVAELRVKSNDYKSKKTLLAAMASEVSILERTEQVLQNEKSVLDQQYQSLNLTRTSHDKALLGELSKVLDEIQNETNHLLTKKSDLGSIKNNFSQLSSNYKAKKKAFDLAMAHLESEASPIEQELKSQRKDINDFESQIFETNLKLNHLEILSDQVIKVQYEMKAYVGASFPSVDSILNKNNCKTYRELYQKTIHELEMEIETKKDKYQQIREMYDSKIAEKSVLRNLIGLMEVNLPSYDLNEECQETEVDEDRRATWMELFYDIFFVAVFSKLSKRDSIITNEGLIDFTFVFVPVWWSWFQVTIFSCRFDIDDLYHRFILLIQMLAVTAFAGSIKYATENDSMRIFYSISFITIQFTLFVNYGLVGIYVKNAKLFALKQCLNHFFSIAFWTTSIFIPMPYNIIVWFISIGIQAIIQILEGEKTRKILSAGTEYLHSYSFLRCRIVVILCKRMRQNNCRIRFETINA</sequence>
<evidence type="ECO:0000256" key="1">
    <source>
        <dbReference type="SAM" id="Coils"/>
    </source>
</evidence>
<accession>A0A4P9YKS6</accession>
<evidence type="ECO:0000256" key="2">
    <source>
        <dbReference type="SAM" id="Phobius"/>
    </source>
</evidence>
<dbReference type="GO" id="GO:0030992">
    <property type="term" value="C:intraciliary transport particle B"/>
    <property type="evidence" value="ECO:0007669"/>
    <property type="project" value="InterPro"/>
</dbReference>
<dbReference type="InterPro" id="IPR010640">
    <property type="entry name" value="Low_temperature_requirement_A"/>
</dbReference>
<dbReference type="PANTHER" id="PTHR15614">
    <property type="entry name" value="INTRAFLAGELLAR TRANSPORT PROTEIN 81 HOMOLOG"/>
    <property type="match status" value="1"/>
</dbReference>
<protein>
    <submittedName>
        <fullName evidence="3">Uncharacterized protein</fullName>
    </submittedName>
</protein>
<feature type="transmembrane region" description="Helical" evidence="2">
    <location>
        <begin position="515"/>
        <end position="535"/>
    </location>
</feature>
<dbReference type="GO" id="GO:0015631">
    <property type="term" value="F:tubulin binding"/>
    <property type="evidence" value="ECO:0007669"/>
    <property type="project" value="InterPro"/>
</dbReference>
<evidence type="ECO:0000313" key="3">
    <source>
        <dbReference type="EMBL" id="RKP19471.1"/>
    </source>
</evidence>
<keyword evidence="2" id="KW-0472">Membrane</keyword>
<feature type="non-terminal residue" evidence="3">
    <location>
        <position position="1"/>
    </location>
</feature>
<evidence type="ECO:0000313" key="4">
    <source>
        <dbReference type="Proteomes" id="UP000281549"/>
    </source>
</evidence>
<dbReference type="GO" id="GO:0036064">
    <property type="term" value="C:ciliary basal body"/>
    <property type="evidence" value="ECO:0007669"/>
    <property type="project" value="TreeGrafter"/>
</dbReference>